<sequence length="59" mass="6417">MTLLATIPSSGAHLNILERPNGSLAVQQSGRHILLTLSEAQLLAIQLLDIVEDSYPHTR</sequence>
<protein>
    <submittedName>
        <fullName evidence="1">Uncharacterized protein</fullName>
    </submittedName>
</protein>
<dbReference type="Proteomes" id="UP000023351">
    <property type="component" value="Unassembled WGS sequence"/>
</dbReference>
<reference evidence="1 2" key="1">
    <citation type="submission" date="2013-12" db="EMBL/GenBank/DDBJ databases">
        <authorList>
            <person name="Zelazny A."/>
            <person name="Olivier K."/>
            <person name="Holland S."/>
            <person name="Lenaerts A."/>
            <person name="Ordway D."/>
            <person name="DeGroote M.A."/>
            <person name="Parker T."/>
            <person name="Sizemore C."/>
            <person name="Tallon L.J."/>
            <person name="Sadzewicz L.K."/>
            <person name="Sengamalay N."/>
            <person name="Fraser C.M."/>
            <person name="Hine E."/>
            <person name="Shefchek K.A."/>
            <person name="Das S.P."/>
            <person name="Tettelin H."/>
        </authorList>
    </citation>
    <scope>NUCLEOTIDE SEQUENCE [LARGE SCALE GENOMIC DNA]</scope>
    <source>
        <strain evidence="1 2">1513</strain>
    </source>
</reference>
<proteinExistence type="predicted"/>
<gene>
    <name evidence="1" type="ORF">I540_1823</name>
</gene>
<dbReference type="AlphaFoldDB" id="X8DRN2"/>
<organism evidence="1 2">
    <name type="scientific">Mycobacteroides abscessus subsp. bolletii 1513</name>
    <dbReference type="NCBI Taxonomy" id="1299321"/>
    <lineage>
        <taxon>Bacteria</taxon>
        <taxon>Bacillati</taxon>
        <taxon>Actinomycetota</taxon>
        <taxon>Actinomycetes</taxon>
        <taxon>Mycobacteriales</taxon>
        <taxon>Mycobacteriaceae</taxon>
        <taxon>Mycobacteroides</taxon>
        <taxon>Mycobacteroides abscessus</taxon>
    </lineage>
</organism>
<comment type="caution">
    <text evidence="1">The sequence shown here is derived from an EMBL/GenBank/DDBJ whole genome shotgun (WGS) entry which is preliminary data.</text>
</comment>
<dbReference type="EMBL" id="JAOJ01000002">
    <property type="protein sequence ID" value="EUA70170.1"/>
    <property type="molecule type" value="Genomic_DNA"/>
</dbReference>
<name>X8DRN2_9MYCO</name>
<accession>X8DRN2</accession>
<evidence type="ECO:0000313" key="1">
    <source>
        <dbReference type="EMBL" id="EUA70170.1"/>
    </source>
</evidence>
<evidence type="ECO:0000313" key="2">
    <source>
        <dbReference type="Proteomes" id="UP000023351"/>
    </source>
</evidence>